<keyword evidence="2" id="KW-1185">Reference proteome</keyword>
<dbReference type="EMBL" id="CM044708">
    <property type="protein sequence ID" value="KAI5648795.1"/>
    <property type="molecule type" value="Genomic_DNA"/>
</dbReference>
<reference evidence="2" key="1">
    <citation type="journal article" date="2023" name="Nat. Plants">
        <title>Single-cell RNA sequencing provides a high-resolution roadmap for understanding the multicellular compartmentation of specialized metabolism.</title>
        <authorList>
            <person name="Sun S."/>
            <person name="Shen X."/>
            <person name="Li Y."/>
            <person name="Li Y."/>
            <person name="Wang S."/>
            <person name="Li R."/>
            <person name="Zhang H."/>
            <person name="Shen G."/>
            <person name="Guo B."/>
            <person name="Wei J."/>
            <person name="Xu J."/>
            <person name="St-Pierre B."/>
            <person name="Chen S."/>
            <person name="Sun C."/>
        </authorList>
    </citation>
    <scope>NUCLEOTIDE SEQUENCE [LARGE SCALE GENOMIC DNA]</scope>
</reference>
<comment type="caution">
    <text evidence="1">The sequence shown here is derived from an EMBL/GenBank/DDBJ whole genome shotgun (WGS) entry which is preliminary data.</text>
</comment>
<accession>A0ACB9ZMY9</accession>
<name>A0ACB9ZMY9_CATRO</name>
<dbReference type="Proteomes" id="UP001060085">
    <property type="component" value="Linkage Group LG08"/>
</dbReference>
<organism evidence="1 2">
    <name type="scientific">Catharanthus roseus</name>
    <name type="common">Madagascar periwinkle</name>
    <name type="synonym">Vinca rosea</name>
    <dbReference type="NCBI Taxonomy" id="4058"/>
    <lineage>
        <taxon>Eukaryota</taxon>
        <taxon>Viridiplantae</taxon>
        <taxon>Streptophyta</taxon>
        <taxon>Embryophyta</taxon>
        <taxon>Tracheophyta</taxon>
        <taxon>Spermatophyta</taxon>
        <taxon>Magnoliopsida</taxon>
        <taxon>eudicotyledons</taxon>
        <taxon>Gunneridae</taxon>
        <taxon>Pentapetalae</taxon>
        <taxon>asterids</taxon>
        <taxon>lamiids</taxon>
        <taxon>Gentianales</taxon>
        <taxon>Apocynaceae</taxon>
        <taxon>Rauvolfioideae</taxon>
        <taxon>Vinceae</taxon>
        <taxon>Catharanthinae</taxon>
        <taxon>Catharanthus</taxon>
    </lineage>
</organism>
<sequence length="1898" mass="202821">MDEHGEVGAVVSVAESSTVTVTVSRSDEMLPENLGDERDGEGQGQKTYNEGDGEEIMVEVVGSDVFVDGVSGDDDGDGLAKEGLVGREMEPLGNNDMVEDDPAGSREVAGVSDGRAENAVAMVGVEMVTGSTSEETHVISEKVEVAVMEKGEEKRDAAKLVNGVKNTIGNEVWNPGIGAVAGDQHDSPAEKGAVKVQEQDSSCKAEIPGGEACPVVEMNENIPKASTEDVASHVSSEFSNHLSGTVGEGNAGVVSTEETSHSPIGVTIITVADQNLHSFGEGQQLNDNPGGKTNGDHEIMDKDSISFKSLNDPSGGELAVVDQSCSSHSHELLDRVAVNSSIGDGGEEVAAGNDSGSSNHVHVSPDQSDVHDSNNLSFLSGNHLPSSGEVLASESMLTSGPNEDMDVGEHEAKVQPMTDLHLHTEPEDVGGETQVIEQEENPARASSDSCAAPEASCGPSADLDLEEDKVEARCMSEVVGGETQVIEQEENPARASSDSGAEPEASGGPSAGLNVEGDQVQDTSMSEGVLGGKTQVIEQDENPAGASSKAGAEPEASSGPSADLEVDGDKMSEVTLGGETQIIEQEENPARASSDSGAEPEASGGPSADLEVEGDKMTELILGGETQVIEQEENPARATSDSGAESEASGGPSADLDLEGDKVSEVILGGETQAIEQEENPARASNHSGAEPEASGGASADLDGEGDKVEASSMIEVVLGGKTQVMEQEDNPTRASGDSSAEPEAPGGPSAELGAEGHEVEGRSMSEVVLDGEPNYATVETQVEQEEDPVGTSGNSVLQPEACDDNKNENRSYSEDLASMTQEAACEHVIPESSNEPSSVERGEWIGMDIDEVLDFKDETTDLDAANGNFSASGNAENFSCQSTRNTDQDDIVDFHITDVETKAKDGDILEEHVQSQFKLTQEQEQVAAEDVEVRAVSESAHLREEVMDGNASHLENEKSDVREGIEKVVASDANTVLSNEQIGSLTSTGLVVPQGTDKVPDSVAVDGGSSLLAEENDLKDEKVGVLTGEDAFPGSDPPRGAEAGLADTSVQGMNTDIEASSSIQDEKHYEAVSVDAVMHVVEMDQSKERFVGDEVTKEGADSQISDVQASSGSQFSVDFTSFQGEDNIASGLLDGDQNLNIVGVNEDKAVLRGDQTVATSHFEIATSEKAVNQAFKKEDVFLRADDHNLFQAVEPAAISLEGQQIVGVGEPNDYEEQGPEIGEHASDIHESNILEKETLTPSSCLMIYQSGYLQPPENEGEFSTSDLVWGKVRSHPWWPGQIFDPADASEKAVKYYKKDCFLVAYFGDRTFAWNDASVLKPFRSHFSQIEKQSNSEVFLNAVTSALDEVSRRVELGLSCSCIPRDAVERIECQIVENTGIREESSIRYGVEKSCGATSFEPDKLLEHIRLLAQSPLSRADRFELTLANAQLSAFCRFKGYRPPPSFMLEEEALGNESGTSQLSDERDPTLPLTTDGEQVPSNASSSLKRKLSINDTSQPNKKERSLSELMSGVAHSPDDEDDLDGKALGKSVSTSAGKKRKAVDLVTDGSDRRISIYAAKVSTTSSSPKPSFKVGECIQRIASQLTGSASILKSNDQQVSDASLHISDNSQRASMLFPADISLEEMMSQLQLAARDPKKGNSVVTKHASGRPGSGRKRKASDAAGGLTEEFEFDDINDSYWTDRIVHNYPEEQLLQNGENGDGVYPLTPLAVSDADKFHKPSRRSYSRKQYSNGNYEASAGETAEEVERRKLSPAELILTFAEGDSLPSEGNLNKMFRRFGPLKESETEVDHDSHRARVVFKRGSDAEVARSSAGTFKIFGPKLTKNDDFQFRALDDMPDDEASFMVSNNRLLKEEDTYLVLTLPFKIQRLIVHKHFSRQFSSHLRNYCNMACELWV</sequence>
<evidence type="ECO:0000313" key="1">
    <source>
        <dbReference type="EMBL" id="KAI5648795.1"/>
    </source>
</evidence>
<gene>
    <name evidence="1" type="ORF">M9H77_34800</name>
</gene>
<proteinExistence type="predicted"/>
<protein>
    <submittedName>
        <fullName evidence="1">Uncharacterized protein</fullName>
    </submittedName>
</protein>
<evidence type="ECO:0000313" key="2">
    <source>
        <dbReference type="Proteomes" id="UP001060085"/>
    </source>
</evidence>